<evidence type="ECO:0000313" key="2">
    <source>
        <dbReference type="Proteomes" id="UP000009014"/>
    </source>
</evidence>
<dbReference type="KEGG" id="vg:14296456"/>
<proteinExistence type="predicted"/>
<organism evidence="1 2">
    <name type="scientific">Burkholderia phage BcepMigl</name>
    <dbReference type="NCBI Taxonomy" id="2886899"/>
    <lineage>
        <taxon>Viruses</taxon>
        <taxon>Duplodnaviria</taxon>
        <taxon>Heunggongvirae</taxon>
        <taxon>Uroviricota</taxon>
        <taxon>Caudoviricetes</taxon>
        <taxon>Lessievirus</taxon>
        <taxon>Lessievirus bcepmigl</taxon>
    </lineage>
</organism>
<evidence type="ECO:0000313" key="1">
    <source>
        <dbReference type="EMBL" id="AFN39126.1"/>
    </source>
</evidence>
<dbReference type="EMBL" id="JX104231">
    <property type="protein sequence ID" value="AFN39126.1"/>
    <property type="molecule type" value="Genomic_DNA"/>
</dbReference>
<dbReference type="Proteomes" id="UP000009014">
    <property type="component" value="Segment"/>
</dbReference>
<name>I6XGF0_9CAUD</name>
<accession>I6XGF0</accession>
<dbReference type="GeneID" id="14296456"/>
<dbReference type="OrthoDB" id="30279at10239"/>
<protein>
    <submittedName>
        <fullName evidence="1">Virion associated protein</fullName>
    </submittedName>
</protein>
<gene>
    <name evidence="1" type="ORF">BcepMigl_gp57</name>
</gene>
<dbReference type="RefSeq" id="YP_007236803.1">
    <property type="nucleotide sequence ID" value="NC_019917.1"/>
</dbReference>
<reference evidence="1 2" key="1">
    <citation type="submission" date="2012-05" db="EMBL/GenBank/DDBJ databases">
        <title>Complete genome of the Bcep22-like bacteriophage BcepMigl.</title>
        <authorList>
            <person name="Gill J.J."/>
            <person name="Migl D.M."/>
            <person name="Summer E.J."/>
            <person name="Gonzlaez C.F."/>
            <person name="Young R."/>
        </authorList>
    </citation>
    <scope>NUCLEOTIDE SEQUENCE [LARGE SCALE GENOMIC DNA]</scope>
</reference>
<keyword evidence="2" id="KW-1185">Reference proteome</keyword>
<sequence length="246" mass="25978">MDFYALNVTPINGWATWQGFGQAAMSLAGSGKSANVVLGAGSAQMALQSSGNGTRRAMGSSGPQIVLTSSGNGSVRGGLGGTATLILAWHYGQGGIFVHSRGKVGLQFEIDANSIMGRSGVGAATAQMFMRGDARTYRLIHGAGAVSMALGFDYRVNASIRPVPFELAPRDRAFRVPHECRRMIVPRDDDRTPGYANLLRYPDGTIAFDLMFDAARYGEASTAAAIDQLEQIVTIEMPGDAWAGTP</sequence>